<dbReference type="InterPro" id="IPR000719">
    <property type="entry name" value="Prot_kinase_dom"/>
</dbReference>
<name>A0A0K6G4J9_9AGAM</name>
<dbReference type="Gene3D" id="1.10.510.10">
    <property type="entry name" value="Transferase(Phosphotransferase) domain 1"/>
    <property type="match status" value="1"/>
</dbReference>
<evidence type="ECO:0000259" key="2">
    <source>
        <dbReference type="PROSITE" id="PS50011"/>
    </source>
</evidence>
<dbReference type="InterPro" id="IPR011009">
    <property type="entry name" value="Kinase-like_dom_sf"/>
</dbReference>
<dbReference type="Pfam" id="PF00069">
    <property type="entry name" value="Pkinase"/>
    <property type="match status" value="1"/>
</dbReference>
<dbReference type="GO" id="GO:0005524">
    <property type="term" value="F:ATP binding"/>
    <property type="evidence" value="ECO:0007669"/>
    <property type="project" value="InterPro"/>
</dbReference>
<accession>A0A0K6G4J9</accession>
<dbReference type="EMBL" id="CYGV01001368">
    <property type="protein sequence ID" value="CUA73319.1"/>
    <property type="molecule type" value="Genomic_DNA"/>
</dbReference>
<gene>
    <name evidence="3" type="ORF">RSOLAG22IIIB_10693</name>
</gene>
<reference evidence="3 4" key="1">
    <citation type="submission" date="2015-07" db="EMBL/GenBank/DDBJ databases">
        <authorList>
            <person name="Noorani M."/>
        </authorList>
    </citation>
    <scope>NUCLEOTIDE SEQUENCE [LARGE SCALE GENOMIC DNA]</scope>
    <source>
        <strain evidence="3">BBA 69670</strain>
    </source>
</reference>
<feature type="transmembrane region" description="Helical" evidence="1">
    <location>
        <begin position="270"/>
        <end position="289"/>
    </location>
</feature>
<feature type="transmembrane region" description="Helical" evidence="1">
    <location>
        <begin position="167"/>
        <end position="185"/>
    </location>
</feature>
<evidence type="ECO:0000313" key="3">
    <source>
        <dbReference type="EMBL" id="CUA73319.1"/>
    </source>
</evidence>
<feature type="transmembrane region" description="Helical" evidence="1">
    <location>
        <begin position="699"/>
        <end position="716"/>
    </location>
</feature>
<dbReference type="SMART" id="SM00220">
    <property type="entry name" value="S_TKc"/>
    <property type="match status" value="1"/>
</dbReference>
<protein>
    <submittedName>
        <fullName evidence="3">Cyclin-dependent kinase G1 [Arabidopsis thaliana]</fullName>
    </submittedName>
</protein>
<dbReference type="Proteomes" id="UP000044841">
    <property type="component" value="Unassembled WGS sequence"/>
</dbReference>
<dbReference type="PANTHER" id="PTHR44329:SF261">
    <property type="entry name" value="ZINC FINGER CONTAINING PROTEIN KINASE-RELATED"/>
    <property type="match status" value="1"/>
</dbReference>
<feature type="transmembrane region" description="Helical" evidence="1">
    <location>
        <begin position="33"/>
        <end position="55"/>
    </location>
</feature>
<dbReference type="PANTHER" id="PTHR44329">
    <property type="entry name" value="SERINE/THREONINE-PROTEIN KINASE TNNI3K-RELATED"/>
    <property type="match status" value="1"/>
</dbReference>
<dbReference type="InterPro" id="IPR008271">
    <property type="entry name" value="Ser/Thr_kinase_AS"/>
</dbReference>
<feature type="transmembrane region" description="Helical" evidence="1">
    <location>
        <begin position="83"/>
        <end position="101"/>
    </location>
</feature>
<keyword evidence="4" id="KW-1185">Reference proteome</keyword>
<keyword evidence="3" id="KW-0808">Transferase</keyword>
<keyword evidence="1" id="KW-0472">Membrane</keyword>
<dbReference type="PROSITE" id="PS50011">
    <property type="entry name" value="PROTEIN_KINASE_DOM"/>
    <property type="match status" value="1"/>
</dbReference>
<dbReference type="SUPFAM" id="SSF56112">
    <property type="entry name" value="Protein kinase-like (PK-like)"/>
    <property type="match status" value="1"/>
</dbReference>
<evidence type="ECO:0000313" key="4">
    <source>
        <dbReference type="Proteomes" id="UP000044841"/>
    </source>
</evidence>
<dbReference type="AlphaFoldDB" id="A0A0K6G4J9"/>
<proteinExistence type="predicted"/>
<dbReference type="InterPro" id="IPR051681">
    <property type="entry name" value="Ser/Thr_Kinases-Pseudokinases"/>
</dbReference>
<organism evidence="3 4">
    <name type="scientific">Rhizoctonia solani</name>
    <dbReference type="NCBI Taxonomy" id="456999"/>
    <lineage>
        <taxon>Eukaryota</taxon>
        <taxon>Fungi</taxon>
        <taxon>Dikarya</taxon>
        <taxon>Basidiomycota</taxon>
        <taxon>Agaricomycotina</taxon>
        <taxon>Agaricomycetes</taxon>
        <taxon>Cantharellales</taxon>
        <taxon>Ceratobasidiaceae</taxon>
        <taxon>Rhizoctonia</taxon>
    </lineage>
</organism>
<dbReference type="PROSITE" id="PS00108">
    <property type="entry name" value="PROTEIN_KINASE_ST"/>
    <property type="match status" value="1"/>
</dbReference>
<feature type="transmembrane region" description="Helical" evidence="1">
    <location>
        <begin position="107"/>
        <end position="126"/>
    </location>
</feature>
<dbReference type="GO" id="GO:0004674">
    <property type="term" value="F:protein serine/threonine kinase activity"/>
    <property type="evidence" value="ECO:0007669"/>
    <property type="project" value="TreeGrafter"/>
</dbReference>
<keyword evidence="3" id="KW-0418">Kinase</keyword>
<keyword evidence="1" id="KW-0812">Transmembrane</keyword>
<evidence type="ECO:0000256" key="1">
    <source>
        <dbReference type="SAM" id="Phobius"/>
    </source>
</evidence>
<feature type="domain" description="Protein kinase" evidence="2">
    <location>
        <begin position="403"/>
        <end position="667"/>
    </location>
</feature>
<keyword evidence="1" id="KW-1133">Transmembrane helix</keyword>
<sequence length="717" mass="80265">MLTSSEAQSRIINLYGEPNARTDLNVVVNGHKAPAVTIAFILCSFIMLSIPHIYLARWNAIWVDRITYTQEWKKLTKDMIEEYTYGLVASGMMTIASISLLGLSTSFVVRTLAAVAVMSSICGGFYSASLFSKLRSFGGCAADAANLIQMNEHITTGLQGMALEHSVPWALIVWSALCVFISGFWELFGDMIVILNPAIRGNEPKACSYYLVDYTLDVVIWLRDIPTATLGLSETQSPNYLGLLLAEQSWSRRKYTLPPHRAFRLNAKNLLATLAVLLTFPSYYLILSLNRDECKLYSRALARTLRTGCKKETYWYSAQSLLLVVQNRIMEESNRGGQPRCQVYTNKRHMQGNQPLKGKLPARVEIRVNLSYSLSHYQYIDDIIKSLADHGCEDVTRELSVESFPEYPMSTGGYADIYKVDLPNGRRLAVKYIRFKIHTGIDEREYLERVAHELYVWSQCRHQNVAELIGVARFRDQLAMVSPWLENGDLNRFISRNPQVDRYALCIQVADGVAYIHGQGVVHGDLKGANILVSACGAIKICDFGNAKVAEHSLQLHIEAKECGMSLRWTAPEILEETTETTAEADIFALGMTILEVITGAVPYAGVAEVVVLVKILKGEHPTRPETYIPTGNKQADHLWSLLVSCWTTDTQHRPTALELRNRMKAIAPQKPRMLPPGPDLQDQPATPMLALARHALRLVHFLTVLCGLVIFLIPLV</sequence>